<evidence type="ECO:0008006" key="4">
    <source>
        <dbReference type="Google" id="ProtNLM"/>
    </source>
</evidence>
<evidence type="ECO:0000313" key="2">
    <source>
        <dbReference type="EMBL" id="KAL3285780.1"/>
    </source>
</evidence>
<evidence type="ECO:0000256" key="1">
    <source>
        <dbReference type="SAM" id="MobiDB-lite"/>
    </source>
</evidence>
<accession>A0ABD2P4L3</accession>
<proteinExistence type="predicted"/>
<dbReference type="AlphaFoldDB" id="A0ABD2P4L3"/>
<protein>
    <recommendedName>
        <fullName evidence="4">Protein prickle</fullName>
    </recommendedName>
</protein>
<comment type="caution">
    <text evidence="2">The sequence shown here is derived from an EMBL/GenBank/DDBJ whole genome shotgun (WGS) entry which is preliminary data.</text>
</comment>
<feature type="compositionally biased region" description="Basic and acidic residues" evidence="1">
    <location>
        <begin position="110"/>
        <end position="126"/>
    </location>
</feature>
<organism evidence="2 3">
    <name type="scientific">Cryptolaemus montrouzieri</name>
    <dbReference type="NCBI Taxonomy" id="559131"/>
    <lineage>
        <taxon>Eukaryota</taxon>
        <taxon>Metazoa</taxon>
        <taxon>Ecdysozoa</taxon>
        <taxon>Arthropoda</taxon>
        <taxon>Hexapoda</taxon>
        <taxon>Insecta</taxon>
        <taxon>Pterygota</taxon>
        <taxon>Neoptera</taxon>
        <taxon>Endopterygota</taxon>
        <taxon>Coleoptera</taxon>
        <taxon>Polyphaga</taxon>
        <taxon>Cucujiformia</taxon>
        <taxon>Coccinelloidea</taxon>
        <taxon>Coccinellidae</taxon>
        <taxon>Scymninae</taxon>
        <taxon>Scymnini</taxon>
        <taxon>Cryptolaemus</taxon>
    </lineage>
</organism>
<reference evidence="2 3" key="1">
    <citation type="journal article" date="2021" name="BMC Biol.">
        <title>Horizontally acquired antibacterial genes associated with adaptive radiation of ladybird beetles.</title>
        <authorList>
            <person name="Li H.S."/>
            <person name="Tang X.F."/>
            <person name="Huang Y.H."/>
            <person name="Xu Z.Y."/>
            <person name="Chen M.L."/>
            <person name="Du X.Y."/>
            <person name="Qiu B.Y."/>
            <person name="Chen P.T."/>
            <person name="Zhang W."/>
            <person name="Slipinski A."/>
            <person name="Escalona H.E."/>
            <person name="Waterhouse R.M."/>
            <person name="Zwick A."/>
            <person name="Pang H."/>
        </authorList>
    </citation>
    <scope>NUCLEOTIDE SEQUENCE [LARGE SCALE GENOMIC DNA]</scope>
    <source>
        <strain evidence="2">SYSU2018</strain>
    </source>
</reference>
<dbReference type="EMBL" id="JABFTP020000185">
    <property type="protein sequence ID" value="KAL3285780.1"/>
    <property type="molecule type" value="Genomic_DNA"/>
</dbReference>
<gene>
    <name evidence="2" type="ORF">HHI36_000304</name>
</gene>
<keyword evidence="3" id="KW-1185">Reference proteome</keyword>
<feature type="region of interest" description="Disordered" evidence="1">
    <location>
        <begin position="57"/>
        <end position="76"/>
    </location>
</feature>
<dbReference type="Proteomes" id="UP001516400">
    <property type="component" value="Unassembled WGS sequence"/>
</dbReference>
<feature type="compositionally biased region" description="Polar residues" evidence="1">
    <location>
        <begin position="98"/>
        <end position="109"/>
    </location>
</feature>
<evidence type="ECO:0000313" key="3">
    <source>
        <dbReference type="Proteomes" id="UP001516400"/>
    </source>
</evidence>
<feature type="region of interest" description="Disordered" evidence="1">
    <location>
        <begin position="92"/>
        <end position="126"/>
    </location>
</feature>
<sequence length="126" mass="14368">MKSASMSNPAMKRENVSASANVLMCKQWWKVCWMYGDQEKYYRQLYGKKAENGKKFESVNGKEVNPPLERNGLHGRHFFNDVGVEGRTEGRIQLPLTRASNSSPGSNSLELHDNDEMSLLESKRQT</sequence>
<name>A0ABD2P4L3_9CUCU</name>